<dbReference type="InterPro" id="IPR004821">
    <property type="entry name" value="Cyt_trans-like"/>
</dbReference>
<dbReference type="PANTHER" id="PTHR45780">
    <property type="entry name" value="ETHANOLAMINE-PHOSPHATE CYTIDYLYLTRANSFERASE"/>
    <property type="match status" value="1"/>
</dbReference>
<evidence type="ECO:0000256" key="9">
    <source>
        <dbReference type="ARBA" id="ARBA00024191"/>
    </source>
</evidence>
<evidence type="ECO:0000256" key="5">
    <source>
        <dbReference type="ARBA" id="ARBA00022695"/>
    </source>
</evidence>
<keyword evidence="7" id="KW-0594">Phospholipid biosynthesis</keyword>
<evidence type="ECO:0000256" key="14">
    <source>
        <dbReference type="SAM" id="Phobius"/>
    </source>
</evidence>
<keyword evidence="5" id="KW-0548">Nucleotidyltransferase</keyword>
<evidence type="ECO:0000313" key="17">
    <source>
        <dbReference type="Proteomes" id="UP001530400"/>
    </source>
</evidence>
<keyword evidence="3" id="KW-0444">Lipid biosynthesis</keyword>
<protein>
    <recommendedName>
        <fullName evidence="10">ethanolamine-phosphate cytidylyltransferase</fullName>
        <ecNumber evidence="10">2.7.7.14</ecNumber>
    </recommendedName>
    <alternativeName>
        <fullName evidence="11">CTP:phosphoethanolamine cytidylyltransferase</fullName>
    </alternativeName>
</protein>
<feature type="domain" description="Cytidyltransferase-like" evidence="15">
    <location>
        <begin position="354"/>
        <end position="448"/>
    </location>
</feature>
<dbReference type="Pfam" id="PF01467">
    <property type="entry name" value="CTP_transf_like"/>
    <property type="match status" value="2"/>
</dbReference>
<keyword evidence="14" id="KW-0812">Transmembrane</keyword>
<reference evidence="16 17" key="1">
    <citation type="submission" date="2024-10" db="EMBL/GenBank/DDBJ databases">
        <title>Updated reference genomes for cyclostephanoid diatoms.</title>
        <authorList>
            <person name="Roberts W.R."/>
            <person name="Alverson A.J."/>
        </authorList>
    </citation>
    <scope>NUCLEOTIDE SEQUENCE [LARGE SCALE GENOMIC DNA]</scope>
    <source>
        <strain evidence="16 17">AJA010-31</strain>
    </source>
</reference>
<evidence type="ECO:0000256" key="4">
    <source>
        <dbReference type="ARBA" id="ARBA00022679"/>
    </source>
</evidence>
<dbReference type="Proteomes" id="UP001530400">
    <property type="component" value="Unassembled WGS sequence"/>
</dbReference>
<dbReference type="NCBIfam" id="TIGR00125">
    <property type="entry name" value="cyt_tran_rel"/>
    <property type="match status" value="2"/>
</dbReference>
<evidence type="ECO:0000256" key="3">
    <source>
        <dbReference type="ARBA" id="ARBA00022516"/>
    </source>
</evidence>
<proteinExistence type="inferred from homology"/>
<feature type="compositionally biased region" description="Acidic residues" evidence="13">
    <location>
        <begin position="304"/>
        <end position="317"/>
    </location>
</feature>
<feature type="coiled-coil region" evidence="12">
    <location>
        <begin position="80"/>
        <end position="114"/>
    </location>
</feature>
<comment type="caution">
    <text evidence="16">The sequence shown here is derived from an EMBL/GenBank/DDBJ whole genome shotgun (WGS) entry which is preliminary data.</text>
</comment>
<dbReference type="SUPFAM" id="SSF52374">
    <property type="entry name" value="Nucleotidylyl transferase"/>
    <property type="match status" value="2"/>
</dbReference>
<feature type="region of interest" description="Disordered" evidence="13">
    <location>
        <begin position="272"/>
        <end position="323"/>
    </location>
</feature>
<evidence type="ECO:0000256" key="8">
    <source>
        <dbReference type="ARBA" id="ARBA00023264"/>
    </source>
</evidence>
<dbReference type="GO" id="GO:0004306">
    <property type="term" value="F:ethanolamine-phosphate cytidylyltransferase activity"/>
    <property type="evidence" value="ECO:0007669"/>
    <property type="project" value="UniProtKB-EC"/>
</dbReference>
<accession>A0ABD3QJL2</accession>
<dbReference type="AlphaFoldDB" id="A0ABD3QJL2"/>
<evidence type="ECO:0000259" key="15">
    <source>
        <dbReference type="Pfam" id="PF01467"/>
    </source>
</evidence>
<evidence type="ECO:0000256" key="12">
    <source>
        <dbReference type="SAM" id="Coils"/>
    </source>
</evidence>
<keyword evidence="8" id="KW-1208">Phospholipid metabolism</keyword>
<feature type="transmembrane region" description="Helical" evidence="14">
    <location>
        <begin position="61"/>
        <end position="79"/>
    </location>
</feature>
<feature type="compositionally biased region" description="Low complexity" evidence="13">
    <location>
        <begin position="278"/>
        <end position="289"/>
    </location>
</feature>
<organism evidence="16 17">
    <name type="scientific">Cyclotella atomus</name>
    <dbReference type="NCBI Taxonomy" id="382360"/>
    <lineage>
        <taxon>Eukaryota</taxon>
        <taxon>Sar</taxon>
        <taxon>Stramenopiles</taxon>
        <taxon>Ochrophyta</taxon>
        <taxon>Bacillariophyta</taxon>
        <taxon>Coscinodiscophyceae</taxon>
        <taxon>Thalassiosirophycidae</taxon>
        <taxon>Stephanodiscales</taxon>
        <taxon>Stephanodiscaceae</taxon>
        <taxon>Cyclotella</taxon>
    </lineage>
</organism>
<keyword evidence="17" id="KW-1185">Reference proteome</keyword>
<evidence type="ECO:0000256" key="10">
    <source>
        <dbReference type="ARBA" id="ARBA00024221"/>
    </source>
</evidence>
<evidence type="ECO:0000256" key="11">
    <source>
        <dbReference type="ARBA" id="ARBA00031473"/>
    </source>
</evidence>
<feature type="domain" description="Cytidyltransferase-like" evidence="15">
    <location>
        <begin position="135"/>
        <end position="262"/>
    </location>
</feature>
<evidence type="ECO:0000313" key="16">
    <source>
        <dbReference type="EMBL" id="KAL3800257.1"/>
    </source>
</evidence>
<comment type="pathway">
    <text evidence="9">Phospholipid metabolism; phosphatidylethanolamine biosynthesis; phosphatidylethanolamine from ethanolamine: step 2/3.</text>
</comment>
<keyword evidence="4" id="KW-0808">Transferase</keyword>
<dbReference type="GO" id="GO:0008654">
    <property type="term" value="P:phospholipid biosynthetic process"/>
    <property type="evidence" value="ECO:0007669"/>
    <property type="project" value="UniProtKB-KW"/>
</dbReference>
<evidence type="ECO:0000256" key="13">
    <source>
        <dbReference type="SAM" id="MobiDB-lite"/>
    </source>
</evidence>
<dbReference type="Gene3D" id="3.40.50.620">
    <property type="entry name" value="HUPs"/>
    <property type="match status" value="2"/>
</dbReference>
<dbReference type="PANTHER" id="PTHR45780:SF2">
    <property type="entry name" value="ETHANOLAMINE-PHOSPHATE CYTIDYLYLTRANSFERASE"/>
    <property type="match status" value="1"/>
</dbReference>
<keyword evidence="14" id="KW-0472">Membrane</keyword>
<dbReference type="InterPro" id="IPR044608">
    <property type="entry name" value="Ect1/PCYT2"/>
</dbReference>
<dbReference type="EMBL" id="JALLPJ020000164">
    <property type="protein sequence ID" value="KAL3800257.1"/>
    <property type="molecule type" value="Genomic_DNA"/>
</dbReference>
<evidence type="ECO:0000256" key="6">
    <source>
        <dbReference type="ARBA" id="ARBA00023098"/>
    </source>
</evidence>
<dbReference type="EC" id="2.7.7.14" evidence="10"/>
<keyword evidence="14" id="KW-1133">Transmembrane helix</keyword>
<gene>
    <name evidence="16" type="ORF">ACHAWO_013839</name>
</gene>
<comment type="similarity">
    <text evidence="2">Belongs to the cytidylyltransferase family.</text>
</comment>
<dbReference type="InterPro" id="IPR041723">
    <property type="entry name" value="CCT"/>
</dbReference>
<dbReference type="CDD" id="cd02174">
    <property type="entry name" value="CCT"/>
    <property type="match status" value="1"/>
</dbReference>
<evidence type="ECO:0000256" key="2">
    <source>
        <dbReference type="ARBA" id="ARBA00010101"/>
    </source>
</evidence>
<comment type="pathway">
    <text evidence="1">Lipid metabolism.</text>
</comment>
<keyword evidence="12" id="KW-0175">Coiled coil</keyword>
<evidence type="ECO:0000256" key="1">
    <source>
        <dbReference type="ARBA" id="ARBA00005189"/>
    </source>
</evidence>
<evidence type="ECO:0000256" key="7">
    <source>
        <dbReference type="ARBA" id="ARBA00023209"/>
    </source>
</evidence>
<dbReference type="InterPro" id="IPR014729">
    <property type="entry name" value="Rossmann-like_a/b/a_fold"/>
</dbReference>
<keyword evidence="6" id="KW-0443">Lipid metabolism</keyword>
<name>A0ABD3QJL2_9STRA</name>
<sequence>MASEAPPSTNITPLSLFLTLRRFVLQTCTTHPLITTCVSHINVLLLKVGIPEKSLLTNEEFVLTSTAGVVTLVGYYVLFGGRHRRKRRRLAEELREAQRQVHNLEEKLLAAKRLEILASSPSRPSKQPRQIRIFMDGAFDVMHYGHMNAFRLGRSLGTYLIVGVNSDESITTCKGPPLMNDNERLTMVEGCKFVDEVVPNCPYIMTSEYLEYIFTTYQVDYVVHGDDPCIVDGKDVYASAKKRGRYRSIPRTEGVSTTDIVGRMLLMTKEHHMRRSRGNSVGSVRSVSGMLDEAEDEDRHRGEDDDSDNEILNEDSDYGTPLGNQSKFLTTTNLLRLFSAGVKPPEEGMKVVYVDGAWDMFHCGHVAFLKEASKRGDYLIVGIHGDAAVNKRRGGNLPLMNLHERVLSVLGCKYANDVLIDAPVEITADMIASLKISEVVHGTESDSTCTGKIFLLHGLAVYFNSHIHHC</sequence>